<evidence type="ECO:0000313" key="3">
    <source>
        <dbReference type="Proteomes" id="UP000756921"/>
    </source>
</evidence>
<accession>A0A9P6GGB9</accession>
<evidence type="ECO:0000313" key="2">
    <source>
        <dbReference type="EMBL" id="KAF9735156.1"/>
    </source>
</evidence>
<dbReference type="AlphaFoldDB" id="A0A9P6GGB9"/>
<gene>
    <name evidence="2" type="ORF">PMIN01_06561</name>
</gene>
<keyword evidence="3" id="KW-1185">Reference proteome</keyword>
<name>A0A9P6GGB9_9PLEO</name>
<sequence>MAPRKQSSQSNAAVASYFLARTGRRPMCTALPASLPATRLQLSSSRLASPHPVSPRLASSRLVPPDLTLCHSRERERVFVLLLPSKHTRQRRDKTTVHGPGETHVSCADCTVQCSGPNAPRPQCLGDDPSTLLASLLSSVPKFSTSCGSSTTSVNRLPEQREAFQLPLSGRELSEKRAA</sequence>
<proteinExistence type="predicted"/>
<feature type="region of interest" description="Disordered" evidence="1">
    <location>
        <begin position="143"/>
        <end position="179"/>
    </location>
</feature>
<organism evidence="2 3">
    <name type="scientific">Paraphaeosphaeria minitans</name>
    <dbReference type="NCBI Taxonomy" id="565426"/>
    <lineage>
        <taxon>Eukaryota</taxon>
        <taxon>Fungi</taxon>
        <taxon>Dikarya</taxon>
        <taxon>Ascomycota</taxon>
        <taxon>Pezizomycotina</taxon>
        <taxon>Dothideomycetes</taxon>
        <taxon>Pleosporomycetidae</taxon>
        <taxon>Pleosporales</taxon>
        <taxon>Massarineae</taxon>
        <taxon>Didymosphaeriaceae</taxon>
        <taxon>Paraphaeosphaeria</taxon>
    </lineage>
</organism>
<protein>
    <submittedName>
        <fullName evidence="2">Uncharacterized protein</fullName>
    </submittedName>
</protein>
<dbReference type="EMBL" id="WJXW01000006">
    <property type="protein sequence ID" value="KAF9735156.1"/>
    <property type="molecule type" value="Genomic_DNA"/>
</dbReference>
<dbReference type="Proteomes" id="UP000756921">
    <property type="component" value="Unassembled WGS sequence"/>
</dbReference>
<comment type="caution">
    <text evidence="2">The sequence shown here is derived from an EMBL/GenBank/DDBJ whole genome shotgun (WGS) entry which is preliminary data.</text>
</comment>
<reference evidence="2" key="1">
    <citation type="journal article" date="2020" name="Mol. Plant Microbe Interact.">
        <title>Genome Sequence of the Biocontrol Agent Coniothyrium minitans strain Conio (IMI 134523).</title>
        <authorList>
            <person name="Patel D."/>
            <person name="Shittu T.A."/>
            <person name="Baroncelli R."/>
            <person name="Muthumeenakshi S."/>
            <person name="Osborne T.H."/>
            <person name="Janganan T.K."/>
            <person name="Sreenivasaprasad S."/>
        </authorList>
    </citation>
    <scope>NUCLEOTIDE SEQUENCE</scope>
    <source>
        <strain evidence="2">Conio</strain>
    </source>
</reference>
<feature type="compositionally biased region" description="Polar residues" evidence="1">
    <location>
        <begin position="143"/>
        <end position="155"/>
    </location>
</feature>
<evidence type="ECO:0000256" key="1">
    <source>
        <dbReference type="SAM" id="MobiDB-lite"/>
    </source>
</evidence>